<proteinExistence type="predicted"/>
<dbReference type="Gene3D" id="3.30.30.10">
    <property type="entry name" value="Knottin, scorpion toxin-like"/>
    <property type="match status" value="1"/>
</dbReference>
<dbReference type="PROSITE" id="PS51863">
    <property type="entry name" value="LCN_CSAB"/>
    <property type="match status" value="1"/>
</dbReference>
<dbReference type="CDD" id="cd23106">
    <property type="entry name" value="neurotoxins_LC_scorpion"/>
    <property type="match status" value="1"/>
</dbReference>
<comment type="subcellular location">
    <subcellularLocation>
        <location evidence="1">Secreted</location>
    </subcellularLocation>
</comment>
<keyword evidence="2" id="KW-0964">Secreted</keyword>
<feature type="signal peptide" evidence="4">
    <location>
        <begin position="1"/>
        <end position="23"/>
    </location>
</feature>
<evidence type="ECO:0000256" key="2">
    <source>
        <dbReference type="ARBA" id="ARBA00022525"/>
    </source>
</evidence>
<organism evidence="6">
    <name type="scientific">Tityus obscurus</name>
    <name type="common">Amazonian scorpion</name>
    <name type="synonym">Tityus cambridgei</name>
    <dbReference type="NCBI Taxonomy" id="1221240"/>
    <lineage>
        <taxon>Eukaryota</taxon>
        <taxon>Metazoa</taxon>
        <taxon>Ecdysozoa</taxon>
        <taxon>Arthropoda</taxon>
        <taxon>Chelicerata</taxon>
        <taxon>Arachnida</taxon>
        <taxon>Scorpiones</taxon>
        <taxon>Buthida</taxon>
        <taxon>Buthoidea</taxon>
        <taxon>Buthidae</taxon>
        <taxon>Tityus</taxon>
    </lineage>
</organism>
<sequence>MKICALFTIISILCIFEIRNVGGETDGGYPRYFSFGYKCQDWGVNEYCQTVCKLHRGNYGYCFAGDCYCEGLTEENKLFWNVYRKYCKNPLFD</sequence>
<feature type="chain" id="PRO_5009115865" evidence="4">
    <location>
        <begin position="24"/>
        <end position="93"/>
    </location>
</feature>
<evidence type="ECO:0000256" key="3">
    <source>
        <dbReference type="ARBA" id="ARBA00023157"/>
    </source>
</evidence>
<dbReference type="Pfam" id="PF00537">
    <property type="entry name" value="Toxin_3"/>
    <property type="match status" value="1"/>
</dbReference>
<name>A0A1E1WWG0_TITOB</name>
<dbReference type="InterPro" id="IPR036574">
    <property type="entry name" value="Scorpion_toxin-like_sf"/>
</dbReference>
<keyword evidence="4" id="KW-0732">Signal</keyword>
<accession>A0A1E1WWG0</accession>
<evidence type="ECO:0000259" key="5">
    <source>
        <dbReference type="PROSITE" id="PS51863"/>
    </source>
</evidence>
<protein>
    <submittedName>
        <fullName evidence="6">Putative scorpion toxin</fullName>
    </submittedName>
</protein>
<keyword evidence="3" id="KW-1015">Disulfide bond</keyword>
<feature type="domain" description="LCN-type CS-alpha/beta" evidence="5">
    <location>
        <begin position="26"/>
        <end position="88"/>
    </location>
</feature>
<reference evidence="6" key="1">
    <citation type="submission" date="2015-08" db="EMBL/GenBank/DDBJ databases">
        <title>Proteomic endorsed transcriptomic profile of the venom gland from Tityus obscurus.</title>
        <authorList>
            <person name="Oliveira U.C."/>
            <person name="Nishiyama M.Y.Jr."/>
            <person name="Santos M.B."/>
            <person name="Silva A.P."/>
            <person name="Chalkidis H.M."/>
            <person name="Imberg A.S."/>
            <person name="Candido D.M."/>
            <person name="Yamanouye N."/>
            <person name="Dorce V.A."/>
            <person name="Junqueira-de-Azevedo I.L."/>
        </authorList>
    </citation>
    <scope>NUCLEOTIDE SEQUENCE</scope>
    <source>
        <tissue evidence="6">Telson</tissue>
    </source>
</reference>
<dbReference type="SUPFAM" id="SSF57095">
    <property type="entry name" value="Scorpion toxin-like"/>
    <property type="match status" value="1"/>
</dbReference>
<dbReference type="AlphaFoldDB" id="A0A1E1WWG0"/>
<dbReference type="GO" id="GO:0019871">
    <property type="term" value="F:sodium channel inhibitor activity"/>
    <property type="evidence" value="ECO:0007669"/>
    <property type="project" value="InterPro"/>
</dbReference>
<dbReference type="EMBL" id="GEMQ01000078">
    <property type="protein sequence ID" value="JAT91111.1"/>
    <property type="molecule type" value="Transcribed_RNA"/>
</dbReference>
<dbReference type="InterPro" id="IPR002061">
    <property type="entry name" value="Scorpion_toxinL/defensin"/>
</dbReference>
<dbReference type="GO" id="GO:0005576">
    <property type="term" value="C:extracellular region"/>
    <property type="evidence" value="ECO:0007669"/>
    <property type="project" value="UniProtKB-SubCell"/>
</dbReference>
<dbReference type="InterPro" id="IPR044062">
    <property type="entry name" value="LCN-type_CS_alpha_beta_dom"/>
</dbReference>
<evidence type="ECO:0000256" key="1">
    <source>
        <dbReference type="ARBA" id="ARBA00004613"/>
    </source>
</evidence>
<evidence type="ECO:0000313" key="6">
    <source>
        <dbReference type="EMBL" id="JAT91111.1"/>
    </source>
</evidence>
<evidence type="ECO:0000256" key="4">
    <source>
        <dbReference type="SAM" id="SignalP"/>
    </source>
</evidence>